<dbReference type="InterPro" id="IPR000219">
    <property type="entry name" value="DH_dom"/>
</dbReference>
<keyword evidence="8" id="KW-1185">Reference proteome</keyword>
<feature type="domain" description="SH3" evidence="5">
    <location>
        <begin position="84"/>
        <end position="144"/>
    </location>
</feature>
<feature type="domain" description="SH3" evidence="5">
    <location>
        <begin position="10"/>
        <end position="74"/>
    </location>
</feature>
<dbReference type="PANTHER" id="PTHR46006">
    <property type="entry name" value="RHO GUANINE NUCLEOTIDE EXCHANGE FACTOR AT 64C, ISOFORM A"/>
    <property type="match status" value="1"/>
</dbReference>
<dbReference type="InterPro" id="IPR035899">
    <property type="entry name" value="DBL_dom_sf"/>
</dbReference>
<evidence type="ECO:0000313" key="7">
    <source>
        <dbReference type="EMBL" id="KAK2092089.1"/>
    </source>
</evidence>
<keyword evidence="2 4" id="KW-0728">SH3 domain</keyword>
<dbReference type="InterPro" id="IPR036028">
    <property type="entry name" value="SH3-like_dom_sf"/>
</dbReference>
<protein>
    <submittedName>
        <fullName evidence="7">Uncharacterized protein</fullName>
    </submittedName>
</protein>
<dbReference type="PROSITE" id="PS50010">
    <property type="entry name" value="DH_2"/>
    <property type="match status" value="1"/>
</dbReference>
<comment type="caution">
    <text evidence="7">The sequence shown here is derived from an EMBL/GenBank/DDBJ whole genome shotgun (WGS) entry which is preliminary data.</text>
</comment>
<comment type="subcellular location">
    <subcellularLocation>
        <location evidence="1">Cytoplasm</location>
    </subcellularLocation>
</comment>
<evidence type="ECO:0000259" key="6">
    <source>
        <dbReference type="PROSITE" id="PS50010"/>
    </source>
</evidence>
<dbReference type="PRINTS" id="PR00499">
    <property type="entry name" value="P67PHOX"/>
</dbReference>
<dbReference type="SMART" id="SM00326">
    <property type="entry name" value="SH3"/>
    <property type="match status" value="2"/>
</dbReference>
<dbReference type="Proteomes" id="UP001266305">
    <property type="component" value="Unassembled WGS sequence"/>
</dbReference>
<dbReference type="InterPro" id="IPR001452">
    <property type="entry name" value="SH3_domain"/>
</dbReference>
<accession>A0ABQ9U4V2</accession>
<evidence type="ECO:0000259" key="5">
    <source>
        <dbReference type="PROSITE" id="PS50002"/>
    </source>
</evidence>
<dbReference type="PRINTS" id="PR00452">
    <property type="entry name" value="SH3DOMAIN"/>
</dbReference>
<evidence type="ECO:0000256" key="1">
    <source>
        <dbReference type="ARBA" id="ARBA00004496"/>
    </source>
</evidence>
<dbReference type="InterPro" id="IPR035740">
    <property type="entry name" value="Intersectin-2_SH3_4"/>
</dbReference>
<keyword evidence="3" id="KW-0963">Cytoplasm</keyword>
<dbReference type="SMART" id="SM00325">
    <property type="entry name" value="RhoGEF"/>
    <property type="match status" value="1"/>
</dbReference>
<evidence type="ECO:0000313" key="8">
    <source>
        <dbReference type="Proteomes" id="UP001266305"/>
    </source>
</evidence>
<evidence type="ECO:0000256" key="3">
    <source>
        <dbReference type="ARBA" id="ARBA00022490"/>
    </source>
</evidence>
<evidence type="ECO:0000256" key="4">
    <source>
        <dbReference type="PROSITE-ProRule" id="PRU00192"/>
    </source>
</evidence>
<sequence length="502" mass="57009">MSCCLSSSHHQYEIAQVTSAYVASGSEQLSLAPGQLILILKKNTSGWWQGELQARGKKRQKGWFPASHVKLLGPSSERATPAFHPVCQVIAMYDYAANNEDELSFSKGQLINVMNKDDPDWWQGEINGVTEWKILPDLLGLEDLWLVIPVDMPVRPYDPMLSSSCESTPETHYPSFTLAACSLLQYLMQPRRRWDNGATNCSEELELGEDEFGAPMGCPNRIIEQVDKIKIYSIRYTPLGGMTHTLSRFSHFTTKLQSLCLLIEQGSELLSVIQRIHQRLDTDSFEGRTGASGQTDGEEEERRIFIFFPDISGKNPESEGRSRAGNLKQRDEFHFARYLASKPLLLAPQQPHQADVWISLRCADLQTLDTMQPIERKRQGYIHELIQTEERYMGDLQLVVEVFQKRMAESGFLTEGEMALIFVNWKELIMSNTKLLKALRVRKKTGGEKMPVQMIGDILAAELSHMQAYIRFCSCQLNGAALLQQKTDEDTDFKEFLKVTPF</sequence>
<reference evidence="7 8" key="1">
    <citation type="submission" date="2023-05" db="EMBL/GenBank/DDBJ databases">
        <title>B98-5 Cell Line De Novo Hybrid Assembly: An Optical Mapping Approach.</title>
        <authorList>
            <person name="Kananen K."/>
            <person name="Auerbach J.A."/>
            <person name="Kautto E."/>
            <person name="Blachly J.S."/>
        </authorList>
    </citation>
    <scope>NUCLEOTIDE SEQUENCE [LARGE SCALE GENOMIC DNA]</scope>
    <source>
        <strain evidence="7">B95-8</strain>
        <tissue evidence="7">Cell line</tissue>
    </source>
</reference>
<name>A0ABQ9U4V2_SAGOE</name>
<dbReference type="SUPFAM" id="SSF48065">
    <property type="entry name" value="DBL homology domain (DH-domain)"/>
    <property type="match status" value="1"/>
</dbReference>
<dbReference type="Gene3D" id="1.20.900.10">
    <property type="entry name" value="Dbl homology (DH) domain"/>
    <property type="match status" value="1"/>
</dbReference>
<feature type="domain" description="DH" evidence="6">
    <location>
        <begin position="377"/>
        <end position="502"/>
    </location>
</feature>
<organism evidence="7 8">
    <name type="scientific">Saguinus oedipus</name>
    <name type="common">Cotton-top tamarin</name>
    <name type="synonym">Oedipomidas oedipus</name>
    <dbReference type="NCBI Taxonomy" id="9490"/>
    <lineage>
        <taxon>Eukaryota</taxon>
        <taxon>Metazoa</taxon>
        <taxon>Chordata</taxon>
        <taxon>Craniata</taxon>
        <taxon>Vertebrata</taxon>
        <taxon>Euteleostomi</taxon>
        <taxon>Mammalia</taxon>
        <taxon>Eutheria</taxon>
        <taxon>Euarchontoglires</taxon>
        <taxon>Primates</taxon>
        <taxon>Haplorrhini</taxon>
        <taxon>Platyrrhini</taxon>
        <taxon>Cebidae</taxon>
        <taxon>Callitrichinae</taxon>
        <taxon>Saguinus</taxon>
    </lineage>
</organism>
<dbReference type="Pfam" id="PF00018">
    <property type="entry name" value="SH3_1"/>
    <property type="match status" value="2"/>
</dbReference>
<proteinExistence type="predicted"/>
<dbReference type="Gene3D" id="2.30.30.40">
    <property type="entry name" value="SH3 Domains"/>
    <property type="match status" value="2"/>
</dbReference>
<dbReference type="Pfam" id="PF00621">
    <property type="entry name" value="RhoGEF"/>
    <property type="match status" value="1"/>
</dbReference>
<dbReference type="SUPFAM" id="SSF50044">
    <property type="entry name" value="SH3-domain"/>
    <property type="match status" value="2"/>
</dbReference>
<dbReference type="CDD" id="cd11994">
    <property type="entry name" value="SH3_Intersectin2_4"/>
    <property type="match status" value="1"/>
</dbReference>
<dbReference type="PROSITE" id="PS50002">
    <property type="entry name" value="SH3"/>
    <property type="match status" value="2"/>
</dbReference>
<dbReference type="EMBL" id="JASSZA010000015">
    <property type="protein sequence ID" value="KAK2092089.1"/>
    <property type="molecule type" value="Genomic_DNA"/>
</dbReference>
<dbReference type="PANTHER" id="PTHR46006:SF6">
    <property type="entry name" value="INTERSECTIN-2 ISOFORM X1"/>
    <property type="match status" value="1"/>
</dbReference>
<dbReference type="InterPro" id="IPR051480">
    <property type="entry name" value="Endocytic_GEF_Adapter"/>
</dbReference>
<gene>
    <name evidence="7" type="ORF">P7K49_028617</name>
</gene>
<evidence type="ECO:0000256" key="2">
    <source>
        <dbReference type="ARBA" id="ARBA00022443"/>
    </source>
</evidence>